<organism evidence="1 2">
    <name type="scientific">Paraglaciecola polaris LMG 21857</name>
    <dbReference type="NCBI Taxonomy" id="1129793"/>
    <lineage>
        <taxon>Bacteria</taxon>
        <taxon>Pseudomonadati</taxon>
        <taxon>Pseudomonadota</taxon>
        <taxon>Gammaproteobacteria</taxon>
        <taxon>Alteromonadales</taxon>
        <taxon>Alteromonadaceae</taxon>
        <taxon>Paraglaciecola</taxon>
    </lineage>
</organism>
<comment type="caution">
    <text evidence="1">The sequence shown here is derived from an EMBL/GenBank/DDBJ whole genome shotgun (WGS) entry which is preliminary data.</text>
</comment>
<name>K6ZWN5_9ALTE</name>
<reference evidence="2" key="1">
    <citation type="journal article" date="2014" name="Environ. Microbiol.">
        <title>Comparative genomics of the marine bacterial genus Glaciecola reveals the high degree of genomic diversity and genomic characteristic for cold adaptation.</title>
        <authorList>
            <person name="Qin Q.L."/>
            <person name="Xie B.B."/>
            <person name="Yu Y."/>
            <person name="Shu Y.L."/>
            <person name="Rong J.C."/>
            <person name="Zhang Y.J."/>
            <person name="Zhao D.L."/>
            <person name="Chen X.L."/>
            <person name="Zhang X.Y."/>
            <person name="Chen B."/>
            <person name="Zhou B.C."/>
            <person name="Zhang Y.Z."/>
        </authorList>
    </citation>
    <scope>NUCLEOTIDE SEQUENCE [LARGE SCALE GENOMIC DNA]</scope>
    <source>
        <strain evidence="2">LMG 21857</strain>
    </source>
</reference>
<dbReference type="AlphaFoldDB" id="K6ZWN5"/>
<dbReference type="Proteomes" id="UP000006322">
    <property type="component" value="Unassembled WGS sequence"/>
</dbReference>
<evidence type="ECO:0000313" key="1">
    <source>
        <dbReference type="EMBL" id="GAC33198.1"/>
    </source>
</evidence>
<keyword evidence="2" id="KW-1185">Reference proteome</keyword>
<evidence type="ECO:0000313" key="2">
    <source>
        <dbReference type="Proteomes" id="UP000006322"/>
    </source>
</evidence>
<accession>K6ZWN5</accession>
<sequence length="41" mass="4396">MVTLSGNWALVSAEHSNFEHKAFQGCLGTPSESRSTNRSSA</sequence>
<gene>
    <name evidence="1" type="ORF">GPLA_2293</name>
</gene>
<dbReference type="EMBL" id="BAER01000051">
    <property type="protein sequence ID" value="GAC33198.1"/>
    <property type="molecule type" value="Genomic_DNA"/>
</dbReference>
<proteinExistence type="predicted"/>
<protein>
    <submittedName>
        <fullName evidence="1">Uncharacterized protein</fullName>
    </submittedName>
</protein>